<dbReference type="SUPFAM" id="SSF48452">
    <property type="entry name" value="TPR-like"/>
    <property type="match status" value="1"/>
</dbReference>
<dbReference type="EMBL" id="FAXC01000432">
    <property type="protein sequence ID" value="CUV10535.1"/>
    <property type="molecule type" value="Genomic_DNA"/>
</dbReference>
<reference evidence="1" key="1">
    <citation type="submission" date="2015-10" db="EMBL/GenBank/DDBJ databases">
        <authorList>
            <person name="Gilbert D.G."/>
        </authorList>
    </citation>
    <scope>NUCLEOTIDE SEQUENCE</scope>
</reference>
<dbReference type="InterPro" id="IPR011990">
    <property type="entry name" value="TPR-like_helical_dom_sf"/>
</dbReference>
<name>A0A160VIC1_9ZZZZ</name>
<evidence type="ECO:0000313" key="1">
    <source>
        <dbReference type="EMBL" id="CUV10535.1"/>
    </source>
</evidence>
<gene>
    <name evidence="1" type="ORF">MGWOODY_Mmi2179</name>
</gene>
<proteinExistence type="predicted"/>
<dbReference type="AlphaFoldDB" id="A0A160VIC1"/>
<sequence>MKIKLHSRYIKIFSVISIAWAQQQYISPEDIKNEWRNYTSFQKQELVNFATFLYDEGFYERALLTYFQYLYKYPQTELEMAAYFQIAKCYEALENWDLARNYYDRILAEDEPESIAANAARYQLLYIALVNEEYPAVIDTTKNTDDPYELIFRAYAHFESLEFAEAQQAFQAAEAAFDHSHYSRGIRPWYSAIKTAQNAPLKEKTPALLSSLAPGGGFIYLKQTENAVGAMGASFLLYTAMFTMPSIAQKGGLSVMDSRQNIVPVSGDLVMQNGIFQSSLGYQIPDNLSLESKRSTVLIPPALIALGLYAGSMWKAVHDIDGSNRKLVKRFAGRVTSKLPIESFMDYNTPDFIIK</sequence>
<accession>A0A160VIC1</accession>
<organism evidence="1">
    <name type="scientific">hydrothermal vent metagenome</name>
    <dbReference type="NCBI Taxonomy" id="652676"/>
    <lineage>
        <taxon>unclassified sequences</taxon>
        <taxon>metagenomes</taxon>
        <taxon>ecological metagenomes</taxon>
    </lineage>
</organism>
<protein>
    <submittedName>
        <fullName evidence="1">Uncharacterized protein</fullName>
    </submittedName>
</protein>
<dbReference type="Gene3D" id="1.25.40.10">
    <property type="entry name" value="Tetratricopeptide repeat domain"/>
    <property type="match status" value="1"/>
</dbReference>